<dbReference type="PANTHER" id="PTHR19367:SF18">
    <property type="entry name" value="T CELL RECEPTOR ALPHA VARIABLE 16"/>
    <property type="match status" value="1"/>
</dbReference>
<organism evidence="8 9">
    <name type="scientific">Poecilia reticulata</name>
    <name type="common">Guppy</name>
    <name type="synonym">Acanthophacelus reticulatus</name>
    <dbReference type="NCBI Taxonomy" id="8081"/>
    <lineage>
        <taxon>Eukaryota</taxon>
        <taxon>Metazoa</taxon>
        <taxon>Chordata</taxon>
        <taxon>Craniata</taxon>
        <taxon>Vertebrata</taxon>
        <taxon>Euteleostomi</taxon>
        <taxon>Actinopterygii</taxon>
        <taxon>Neopterygii</taxon>
        <taxon>Teleostei</taxon>
        <taxon>Neoteleostei</taxon>
        <taxon>Acanthomorphata</taxon>
        <taxon>Ovalentaria</taxon>
        <taxon>Atherinomorphae</taxon>
        <taxon>Cyprinodontiformes</taxon>
        <taxon>Poeciliidae</taxon>
        <taxon>Poeciliinae</taxon>
        <taxon>Poecilia</taxon>
    </lineage>
</organism>
<sequence length="137" mass="15884">MLLILFICFSWKPLLVSGNIFRVFQLFHLLGCVYDDINDTIDKGYNQMYWYRQRPGETMTLVVYTFQTDVGHFQSSVDHDRNSFTLSISRLLVSDSSTYYCAARHSDIRCPLDCGHRSHTDPTCTFTRLFLVCGFGN</sequence>
<dbReference type="Ensembl" id="ENSPRET00000013421.1">
    <property type="protein sequence ID" value="ENSPREP00000013285.1"/>
    <property type="gene ID" value="ENSPREG00000009029.1"/>
</dbReference>
<dbReference type="PANTHER" id="PTHR19367">
    <property type="entry name" value="T-CELL RECEPTOR ALPHA CHAIN V REGION"/>
    <property type="match status" value="1"/>
</dbReference>
<protein>
    <recommendedName>
        <fullName evidence="7">Ig-like domain-containing protein</fullName>
    </recommendedName>
</protein>
<evidence type="ECO:0000256" key="2">
    <source>
        <dbReference type="ARBA" id="ARBA00023130"/>
    </source>
</evidence>
<dbReference type="GO" id="GO:0042101">
    <property type="term" value="C:T cell receptor complex"/>
    <property type="evidence" value="ECO:0007669"/>
    <property type="project" value="UniProtKB-KW"/>
</dbReference>
<keyword evidence="4" id="KW-0393">Immunoglobulin domain</keyword>
<dbReference type="SMART" id="SM00406">
    <property type="entry name" value="IGv"/>
    <property type="match status" value="1"/>
</dbReference>
<dbReference type="GO" id="GO:0002250">
    <property type="term" value="P:adaptive immune response"/>
    <property type="evidence" value="ECO:0007669"/>
    <property type="project" value="UniProtKB-KW"/>
</dbReference>
<evidence type="ECO:0000313" key="9">
    <source>
        <dbReference type="Proteomes" id="UP000242638"/>
    </source>
</evidence>
<proteinExistence type="predicted"/>
<evidence type="ECO:0000259" key="7">
    <source>
        <dbReference type="PROSITE" id="PS50835"/>
    </source>
</evidence>
<dbReference type="Proteomes" id="UP000242638">
    <property type="component" value="Unassembled WGS sequence"/>
</dbReference>
<keyword evidence="5" id="KW-1279">T cell receptor</keyword>
<dbReference type="SUPFAM" id="SSF48726">
    <property type="entry name" value="Immunoglobulin"/>
    <property type="match status" value="1"/>
</dbReference>
<dbReference type="InterPro" id="IPR013106">
    <property type="entry name" value="Ig_V-set"/>
</dbReference>
<reference evidence="8" key="3">
    <citation type="submission" date="2025-09" db="UniProtKB">
        <authorList>
            <consortium name="Ensembl"/>
        </authorList>
    </citation>
    <scope>IDENTIFICATION</scope>
    <source>
        <strain evidence="8">Guanapo</strain>
    </source>
</reference>
<dbReference type="PROSITE" id="PS50835">
    <property type="entry name" value="IG_LIKE"/>
    <property type="match status" value="1"/>
</dbReference>
<dbReference type="Gene3D" id="2.60.40.10">
    <property type="entry name" value="Immunoglobulins"/>
    <property type="match status" value="1"/>
</dbReference>
<dbReference type="InterPro" id="IPR051287">
    <property type="entry name" value="TCR_variable_region"/>
</dbReference>
<dbReference type="Pfam" id="PF07686">
    <property type="entry name" value="V-set"/>
    <property type="match status" value="1"/>
</dbReference>
<feature type="signal peptide" evidence="6">
    <location>
        <begin position="1"/>
        <end position="18"/>
    </location>
</feature>
<evidence type="ECO:0000313" key="8">
    <source>
        <dbReference type="Ensembl" id="ENSPREP00000013285.1"/>
    </source>
</evidence>
<keyword evidence="5" id="KW-0391">Immunity</keyword>
<dbReference type="InterPro" id="IPR013783">
    <property type="entry name" value="Ig-like_fold"/>
</dbReference>
<evidence type="ECO:0000256" key="6">
    <source>
        <dbReference type="SAM" id="SignalP"/>
    </source>
</evidence>
<reference evidence="8" key="2">
    <citation type="submission" date="2025-08" db="UniProtKB">
        <authorList>
            <consortium name="Ensembl"/>
        </authorList>
    </citation>
    <scope>IDENTIFICATION</scope>
    <source>
        <strain evidence="8">Guanapo</strain>
    </source>
</reference>
<keyword evidence="1 6" id="KW-0732">Signal</keyword>
<name>A0A3P9NUP9_POERE</name>
<accession>A0A3P9NUP9</accession>
<keyword evidence="2" id="KW-1064">Adaptive immunity</keyword>
<dbReference type="AlphaFoldDB" id="A0A3P9NUP9"/>
<keyword evidence="9" id="KW-1185">Reference proteome</keyword>
<keyword evidence="3" id="KW-0675">Receptor</keyword>
<evidence type="ECO:0000256" key="4">
    <source>
        <dbReference type="ARBA" id="ARBA00023319"/>
    </source>
</evidence>
<evidence type="ECO:0000256" key="1">
    <source>
        <dbReference type="ARBA" id="ARBA00022729"/>
    </source>
</evidence>
<evidence type="ECO:0000256" key="3">
    <source>
        <dbReference type="ARBA" id="ARBA00023170"/>
    </source>
</evidence>
<feature type="domain" description="Ig-like" evidence="7">
    <location>
        <begin position="30"/>
        <end position="106"/>
    </location>
</feature>
<feature type="chain" id="PRO_5018286453" description="Ig-like domain-containing protein" evidence="6">
    <location>
        <begin position="19"/>
        <end position="137"/>
    </location>
</feature>
<reference evidence="9" key="1">
    <citation type="submission" date="2013-11" db="EMBL/GenBank/DDBJ databases">
        <title>The genomic landscape of the Guanapo guppy.</title>
        <authorList>
            <person name="Kuenstner A."/>
            <person name="Dreyer C."/>
        </authorList>
    </citation>
    <scope>NUCLEOTIDE SEQUENCE</scope>
    <source>
        <strain evidence="9">Guanapo</strain>
    </source>
</reference>
<dbReference type="InterPro" id="IPR007110">
    <property type="entry name" value="Ig-like_dom"/>
</dbReference>
<evidence type="ECO:0000256" key="5">
    <source>
        <dbReference type="ARBA" id="ARBA00043266"/>
    </source>
</evidence>
<dbReference type="InterPro" id="IPR036179">
    <property type="entry name" value="Ig-like_dom_sf"/>
</dbReference>
<dbReference type="CDD" id="cd00099">
    <property type="entry name" value="IgV"/>
    <property type="match status" value="1"/>
</dbReference>